<dbReference type="CDD" id="cd04301">
    <property type="entry name" value="NAT_SF"/>
    <property type="match status" value="1"/>
</dbReference>
<dbReference type="OrthoDB" id="61113at2759"/>
<reference evidence="2 3" key="1">
    <citation type="journal article" date="2016" name="Mol. Biol. Evol.">
        <title>Comparative Genomics of Early-Diverging Mushroom-Forming Fungi Provides Insights into the Origins of Lignocellulose Decay Capabilities.</title>
        <authorList>
            <person name="Nagy L.G."/>
            <person name="Riley R."/>
            <person name="Tritt A."/>
            <person name="Adam C."/>
            <person name="Daum C."/>
            <person name="Floudas D."/>
            <person name="Sun H."/>
            <person name="Yadav J.S."/>
            <person name="Pangilinan J."/>
            <person name="Larsson K.H."/>
            <person name="Matsuura K."/>
            <person name="Barry K."/>
            <person name="Labutti K."/>
            <person name="Kuo R."/>
            <person name="Ohm R.A."/>
            <person name="Bhattacharya S.S."/>
            <person name="Shirouzu T."/>
            <person name="Yoshinaga Y."/>
            <person name="Martin F.M."/>
            <person name="Grigoriev I.V."/>
            <person name="Hibbett D.S."/>
        </authorList>
    </citation>
    <scope>NUCLEOTIDE SEQUENCE [LARGE SCALE GENOMIC DNA]</scope>
    <source>
        <strain evidence="2 3">HHB12029</strain>
    </source>
</reference>
<dbReference type="Pfam" id="PF13508">
    <property type="entry name" value="Acetyltransf_7"/>
    <property type="match status" value="1"/>
</dbReference>
<gene>
    <name evidence="2" type="ORF">EXIGLDRAFT_774633</name>
</gene>
<keyword evidence="3" id="KW-1185">Reference proteome</keyword>
<dbReference type="InterPro" id="IPR052523">
    <property type="entry name" value="Trichothecene_AcTrans"/>
</dbReference>
<keyword evidence="2" id="KW-0012">Acyltransferase</keyword>
<dbReference type="Proteomes" id="UP000077266">
    <property type="component" value="Unassembled WGS sequence"/>
</dbReference>
<keyword evidence="2" id="KW-0808">Transferase</keyword>
<name>A0A165E9U5_EXIGL</name>
<evidence type="ECO:0000313" key="3">
    <source>
        <dbReference type="Proteomes" id="UP000077266"/>
    </source>
</evidence>
<evidence type="ECO:0000313" key="2">
    <source>
        <dbReference type="EMBL" id="KZV86416.1"/>
    </source>
</evidence>
<dbReference type="InParanoid" id="A0A165E9U5"/>
<dbReference type="PANTHER" id="PTHR42791">
    <property type="entry name" value="GNAT FAMILY ACETYLTRANSFERASE"/>
    <property type="match status" value="1"/>
</dbReference>
<dbReference type="InterPro" id="IPR000182">
    <property type="entry name" value="GNAT_dom"/>
</dbReference>
<accession>A0A165E9U5</accession>
<sequence>MPYAIHQLVSPKEEVVLEVIAALDAAFPADEDDIGKALFGDNTTVEAMNHAVNTSQVTAGLLGGEVWVAEDDESHEILAVSVWLPPGRTMYDTDEKREKALLPLINAMPSDAADWFDKTSHTMDEAKRRAVGDAQKTEWYLHRIGVKPGQRGRGLGKALIAAVANKAHGRVVTLETKSDTNVRFYEKVGFEKKGSLEMDAPHGRFTIHWMAMQC</sequence>
<dbReference type="PANTHER" id="PTHR42791:SF1">
    <property type="entry name" value="N-ACETYLTRANSFERASE DOMAIN-CONTAINING PROTEIN"/>
    <property type="match status" value="1"/>
</dbReference>
<dbReference type="AlphaFoldDB" id="A0A165E9U5"/>
<organism evidence="2 3">
    <name type="scientific">Exidia glandulosa HHB12029</name>
    <dbReference type="NCBI Taxonomy" id="1314781"/>
    <lineage>
        <taxon>Eukaryota</taxon>
        <taxon>Fungi</taxon>
        <taxon>Dikarya</taxon>
        <taxon>Basidiomycota</taxon>
        <taxon>Agaricomycotina</taxon>
        <taxon>Agaricomycetes</taxon>
        <taxon>Auriculariales</taxon>
        <taxon>Exidiaceae</taxon>
        <taxon>Exidia</taxon>
    </lineage>
</organism>
<dbReference type="GO" id="GO:0016747">
    <property type="term" value="F:acyltransferase activity, transferring groups other than amino-acyl groups"/>
    <property type="evidence" value="ECO:0007669"/>
    <property type="project" value="InterPro"/>
</dbReference>
<protein>
    <submittedName>
        <fullName evidence="2">Acyl-CoA N-acyltransferase</fullName>
    </submittedName>
</protein>
<dbReference type="PROSITE" id="PS51186">
    <property type="entry name" value="GNAT"/>
    <property type="match status" value="1"/>
</dbReference>
<dbReference type="InterPro" id="IPR016181">
    <property type="entry name" value="Acyl_CoA_acyltransferase"/>
</dbReference>
<proteinExistence type="predicted"/>
<dbReference type="Gene3D" id="3.40.630.30">
    <property type="match status" value="1"/>
</dbReference>
<evidence type="ECO:0000259" key="1">
    <source>
        <dbReference type="PROSITE" id="PS51186"/>
    </source>
</evidence>
<dbReference type="SUPFAM" id="SSF55729">
    <property type="entry name" value="Acyl-CoA N-acyltransferases (Nat)"/>
    <property type="match status" value="1"/>
</dbReference>
<dbReference type="EMBL" id="KV426156">
    <property type="protein sequence ID" value="KZV86416.1"/>
    <property type="molecule type" value="Genomic_DNA"/>
</dbReference>
<feature type="domain" description="N-acetyltransferase" evidence="1">
    <location>
        <begin position="85"/>
        <end position="214"/>
    </location>
</feature>